<reference evidence="6" key="1">
    <citation type="submission" date="2021-01" db="EMBL/GenBank/DDBJ databases">
        <title>Caligus Genome Assembly.</title>
        <authorList>
            <person name="Gallardo-Escarate C."/>
        </authorList>
    </citation>
    <scope>NUCLEOTIDE SEQUENCE [LARGE SCALE GENOMIC DNA]</scope>
</reference>
<dbReference type="GO" id="GO:0042026">
    <property type="term" value="P:protein refolding"/>
    <property type="evidence" value="ECO:0007669"/>
    <property type="project" value="TreeGrafter"/>
</dbReference>
<evidence type="ECO:0000313" key="5">
    <source>
        <dbReference type="EMBL" id="QQP41707.1"/>
    </source>
</evidence>
<evidence type="ECO:0000256" key="3">
    <source>
        <dbReference type="SAM" id="MobiDB-lite"/>
    </source>
</evidence>
<dbReference type="CDD" id="cd06526">
    <property type="entry name" value="metazoan_ACD"/>
    <property type="match status" value="1"/>
</dbReference>
<dbReference type="InterPro" id="IPR002068">
    <property type="entry name" value="A-crystallin/Hsp20_dom"/>
</dbReference>
<dbReference type="PANTHER" id="PTHR45640">
    <property type="entry name" value="HEAT SHOCK PROTEIN HSP-12.2-RELATED"/>
    <property type="match status" value="1"/>
</dbReference>
<dbReference type="Gene3D" id="2.60.40.790">
    <property type="match status" value="1"/>
</dbReference>
<comment type="similarity">
    <text evidence="1 2">Belongs to the small heat shock protein (HSP20) family.</text>
</comment>
<dbReference type="InterPro" id="IPR001436">
    <property type="entry name" value="Alpha-crystallin/sHSP_animal"/>
</dbReference>
<sequence length="243" mass="27728">MIQDLRLWNFRTSYLSRDPSWRVIQFMNQEQKFTFSPAFSTTNQPFDMFQVRIPVSHSDLLGIHPHHFSKMGQDIFSLAHRDAATLGRRSFNRRCACQKTQRNQENDASSKQSPKENPSGQTSNVDSVSKHPLTKAEEGSLDHVDDSKERLCISLDAQSYEPEEIHIRVKDGYISVEAKHEEKSEDDQSFSSHQFVRRFALPSNVKAEDITSSLSSKGALQIIAPKHEQPQAEINVPMEVAKE</sequence>
<dbReference type="EMBL" id="CP045900">
    <property type="protein sequence ID" value="QQP41707.1"/>
    <property type="molecule type" value="Genomic_DNA"/>
</dbReference>
<dbReference type="SUPFAM" id="SSF49764">
    <property type="entry name" value="HSP20-like chaperones"/>
    <property type="match status" value="1"/>
</dbReference>
<dbReference type="GO" id="GO:0009408">
    <property type="term" value="P:response to heat"/>
    <property type="evidence" value="ECO:0007669"/>
    <property type="project" value="TreeGrafter"/>
</dbReference>
<evidence type="ECO:0000259" key="4">
    <source>
        <dbReference type="PROSITE" id="PS01031"/>
    </source>
</evidence>
<organism evidence="5 6">
    <name type="scientific">Caligus rogercresseyi</name>
    <name type="common">Sea louse</name>
    <dbReference type="NCBI Taxonomy" id="217165"/>
    <lineage>
        <taxon>Eukaryota</taxon>
        <taxon>Metazoa</taxon>
        <taxon>Ecdysozoa</taxon>
        <taxon>Arthropoda</taxon>
        <taxon>Crustacea</taxon>
        <taxon>Multicrustacea</taxon>
        <taxon>Hexanauplia</taxon>
        <taxon>Copepoda</taxon>
        <taxon>Siphonostomatoida</taxon>
        <taxon>Caligidae</taxon>
        <taxon>Caligus</taxon>
    </lineage>
</organism>
<dbReference type="PROSITE" id="PS01031">
    <property type="entry name" value="SHSP"/>
    <property type="match status" value="1"/>
</dbReference>
<evidence type="ECO:0000256" key="1">
    <source>
        <dbReference type="PROSITE-ProRule" id="PRU00285"/>
    </source>
</evidence>
<name>A0A7T8H1M7_CALRO</name>
<dbReference type="PANTHER" id="PTHR45640:SF26">
    <property type="entry name" value="RE23625P"/>
    <property type="match status" value="1"/>
</dbReference>
<dbReference type="PRINTS" id="PR00299">
    <property type="entry name" value="ACRYSTALLIN"/>
</dbReference>
<dbReference type="Pfam" id="PF00011">
    <property type="entry name" value="HSP20"/>
    <property type="match status" value="1"/>
</dbReference>
<dbReference type="GO" id="GO:0005737">
    <property type="term" value="C:cytoplasm"/>
    <property type="evidence" value="ECO:0007669"/>
    <property type="project" value="TreeGrafter"/>
</dbReference>
<dbReference type="OrthoDB" id="1431247at2759"/>
<evidence type="ECO:0000313" key="6">
    <source>
        <dbReference type="Proteomes" id="UP000595437"/>
    </source>
</evidence>
<protein>
    <submittedName>
        <fullName evidence="5">Lethal2essential for life</fullName>
    </submittedName>
</protein>
<dbReference type="GO" id="GO:0043066">
    <property type="term" value="P:negative regulation of apoptotic process"/>
    <property type="evidence" value="ECO:0007669"/>
    <property type="project" value="TreeGrafter"/>
</dbReference>
<proteinExistence type="inferred from homology"/>
<dbReference type="GO" id="GO:0005634">
    <property type="term" value="C:nucleus"/>
    <property type="evidence" value="ECO:0007669"/>
    <property type="project" value="TreeGrafter"/>
</dbReference>
<feature type="domain" description="SHSP" evidence="4">
    <location>
        <begin position="132"/>
        <end position="241"/>
    </location>
</feature>
<feature type="compositionally biased region" description="Polar residues" evidence="3">
    <location>
        <begin position="98"/>
        <end position="127"/>
    </location>
</feature>
<gene>
    <name evidence="5" type="ORF">FKW44_016167</name>
</gene>
<evidence type="ECO:0000256" key="2">
    <source>
        <dbReference type="RuleBase" id="RU003616"/>
    </source>
</evidence>
<dbReference type="AlphaFoldDB" id="A0A7T8H1M7"/>
<feature type="region of interest" description="Disordered" evidence="3">
    <location>
        <begin position="97"/>
        <end position="142"/>
    </location>
</feature>
<dbReference type="GO" id="GO:0051082">
    <property type="term" value="F:unfolded protein binding"/>
    <property type="evidence" value="ECO:0007669"/>
    <property type="project" value="TreeGrafter"/>
</dbReference>
<keyword evidence="6" id="KW-1185">Reference proteome</keyword>
<accession>A0A7T8H1M7</accession>
<dbReference type="InterPro" id="IPR008978">
    <property type="entry name" value="HSP20-like_chaperone"/>
</dbReference>
<dbReference type="Proteomes" id="UP000595437">
    <property type="component" value="Chromosome 11"/>
</dbReference>